<sequence length="292" mass="32847">MPDSMMEPLASRGWLKLPASLLDESGTLWLHERADAPISDLLELLRKGEYGKPFMIEDGGLRRLHFSLDYVQSEMRIDDPCALTFAYTRKMMAFLLFVPRPKHIISVGLGGGSLAKFCHRALPKVRITAIEIDEQVIALSELFEIPRDDPRLNIVHADAAEYLENTTERADVILIDGCDKFGVAPALGSEAFYRNAAARLSRKGVMVMNIIGHGIVLEQHLRCIASAFSGRVMVIKVSEGGNRLIFAFKEMMYGPDWTAINQQAKVLKQQHDLDFPRFVRKLRASRQFQAFG</sequence>
<dbReference type="SUPFAM" id="SSF53335">
    <property type="entry name" value="S-adenosyl-L-methionine-dependent methyltransferases"/>
    <property type="match status" value="1"/>
</dbReference>
<evidence type="ECO:0000313" key="6">
    <source>
        <dbReference type="EMBL" id="NKF23822.1"/>
    </source>
</evidence>
<reference evidence="6" key="1">
    <citation type="submission" date="2020-03" db="EMBL/GenBank/DDBJ databases">
        <title>Solimonas marina sp. nov., isolated from deep seawater of the Pacific Ocean.</title>
        <authorList>
            <person name="Liu X."/>
            <person name="Lai Q."/>
            <person name="Sun F."/>
            <person name="Gai Y."/>
            <person name="Li G."/>
            <person name="Shao Z."/>
        </authorList>
    </citation>
    <scope>NUCLEOTIDE SEQUENCE</scope>
    <source>
        <strain evidence="6">C16B3</strain>
    </source>
</reference>
<dbReference type="PROSITE" id="PS51006">
    <property type="entry name" value="PABS_2"/>
    <property type="match status" value="1"/>
</dbReference>
<name>A0A969WAX3_9GAMM</name>
<dbReference type="Pfam" id="PF01564">
    <property type="entry name" value="Spermine_synth"/>
    <property type="match status" value="1"/>
</dbReference>
<feature type="active site" description="Proton acceptor" evidence="4">
    <location>
        <position position="176"/>
    </location>
</feature>
<comment type="similarity">
    <text evidence="1">Belongs to the spermidine/spermine synthase family.</text>
</comment>
<dbReference type="NCBIfam" id="NF037959">
    <property type="entry name" value="MFS_SpdSyn"/>
    <property type="match status" value="1"/>
</dbReference>
<evidence type="ECO:0000259" key="5">
    <source>
        <dbReference type="PROSITE" id="PS51006"/>
    </source>
</evidence>
<keyword evidence="2 4" id="KW-0808">Transferase</keyword>
<dbReference type="EMBL" id="JAAVXB010000010">
    <property type="protein sequence ID" value="NKF23822.1"/>
    <property type="molecule type" value="Genomic_DNA"/>
</dbReference>
<dbReference type="GO" id="GO:0006596">
    <property type="term" value="P:polyamine biosynthetic process"/>
    <property type="evidence" value="ECO:0007669"/>
    <property type="project" value="UniProtKB-UniRule"/>
</dbReference>
<organism evidence="6 7">
    <name type="scientific">Solimonas marina</name>
    <dbReference type="NCBI Taxonomy" id="2714601"/>
    <lineage>
        <taxon>Bacteria</taxon>
        <taxon>Pseudomonadati</taxon>
        <taxon>Pseudomonadota</taxon>
        <taxon>Gammaproteobacteria</taxon>
        <taxon>Nevskiales</taxon>
        <taxon>Nevskiaceae</taxon>
        <taxon>Solimonas</taxon>
    </lineage>
</organism>
<evidence type="ECO:0000313" key="7">
    <source>
        <dbReference type="Proteomes" id="UP000653472"/>
    </source>
</evidence>
<dbReference type="CDD" id="cd02440">
    <property type="entry name" value="AdoMet_MTases"/>
    <property type="match status" value="1"/>
</dbReference>
<dbReference type="Proteomes" id="UP000653472">
    <property type="component" value="Unassembled WGS sequence"/>
</dbReference>
<keyword evidence="3 4" id="KW-0620">Polyamine biosynthesis</keyword>
<keyword evidence="7" id="KW-1185">Reference proteome</keyword>
<dbReference type="Gene3D" id="3.40.50.150">
    <property type="entry name" value="Vaccinia Virus protein VP39"/>
    <property type="match status" value="1"/>
</dbReference>
<protein>
    <submittedName>
        <fullName evidence="6">Fused MFS/spermidine synthase</fullName>
    </submittedName>
</protein>
<comment type="caution">
    <text evidence="6">The sequence shown here is derived from an EMBL/GenBank/DDBJ whole genome shotgun (WGS) entry which is preliminary data.</text>
</comment>
<dbReference type="RefSeq" id="WP_168149153.1">
    <property type="nucleotide sequence ID" value="NZ_JAAVXB010000010.1"/>
</dbReference>
<gene>
    <name evidence="6" type="ORF">G7Y82_16030</name>
</gene>
<dbReference type="InterPro" id="IPR030374">
    <property type="entry name" value="PABS"/>
</dbReference>
<dbReference type="PANTHER" id="PTHR43317">
    <property type="entry name" value="THERMOSPERMINE SYNTHASE ACAULIS5"/>
    <property type="match status" value="1"/>
</dbReference>
<evidence type="ECO:0000256" key="4">
    <source>
        <dbReference type="PROSITE-ProRule" id="PRU00354"/>
    </source>
</evidence>
<evidence type="ECO:0000256" key="2">
    <source>
        <dbReference type="ARBA" id="ARBA00022679"/>
    </source>
</evidence>
<dbReference type="GO" id="GO:0016740">
    <property type="term" value="F:transferase activity"/>
    <property type="evidence" value="ECO:0007669"/>
    <property type="project" value="UniProtKB-UniRule"/>
</dbReference>
<dbReference type="AlphaFoldDB" id="A0A969WAX3"/>
<feature type="domain" description="PABS" evidence="5">
    <location>
        <begin position="19"/>
        <end position="256"/>
    </location>
</feature>
<evidence type="ECO:0000256" key="1">
    <source>
        <dbReference type="ARBA" id="ARBA00007867"/>
    </source>
</evidence>
<proteinExistence type="inferred from homology"/>
<dbReference type="InterPro" id="IPR029063">
    <property type="entry name" value="SAM-dependent_MTases_sf"/>
</dbReference>
<dbReference type="PANTHER" id="PTHR43317:SF1">
    <property type="entry name" value="THERMOSPERMINE SYNTHASE ACAULIS5"/>
    <property type="match status" value="1"/>
</dbReference>
<evidence type="ECO:0000256" key="3">
    <source>
        <dbReference type="ARBA" id="ARBA00023115"/>
    </source>
</evidence>
<accession>A0A969WAX3</accession>